<reference evidence="1" key="3">
    <citation type="submission" date="2018-07" db="EMBL/GenBank/DDBJ databases">
        <title>WGS assembly of Glycine max.</title>
        <authorList>
            <person name="Schmutz J."/>
            <person name="Cannon S."/>
            <person name="Schlueter J."/>
            <person name="Ma J."/>
            <person name="Mitros T."/>
            <person name="Nelson W."/>
            <person name="Hyten D."/>
            <person name="Song Q."/>
            <person name="Thelen J."/>
            <person name="Cheng J."/>
            <person name="Xu D."/>
            <person name="Hellsten U."/>
            <person name="May G."/>
            <person name="Yu Y."/>
            <person name="Sakurai T."/>
            <person name="Umezawa T."/>
            <person name="Bhattacharyya M."/>
            <person name="Sandhu D."/>
            <person name="Valliyodan B."/>
            <person name="Lindquist E."/>
            <person name="Peto M."/>
            <person name="Grant D."/>
            <person name="Shu S."/>
            <person name="Goodstein D."/>
            <person name="Barry K."/>
            <person name="Futrell-Griggs M."/>
            <person name="Abernathy B."/>
            <person name="Du J."/>
            <person name="Tian Z."/>
            <person name="Zhu L."/>
            <person name="Gill N."/>
            <person name="Joshi T."/>
            <person name="Libault M."/>
            <person name="Sethuraman A."/>
            <person name="Zhang X."/>
            <person name="Shinozaki K."/>
            <person name="Nguyen H."/>
            <person name="Wing R."/>
            <person name="Cregan P."/>
            <person name="Specht J."/>
            <person name="Grimwood J."/>
            <person name="Rokhsar D."/>
            <person name="Stacey G."/>
            <person name="Shoemaker R."/>
            <person name="Jackson S."/>
        </authorList>
    </citation>
    <scope>NUCLEOTIDE SEQUENCE</scope>
    <source>
        <tissue evidence="1">Callus</tissue>
    </source>
</reference>
<dbReference type="Gramene" id="KRH25037">
    <property type="protein sequence ID" value="KRH25037"/>
    <property type="gene ID" value="GLYMA_12G077000"/>
</dbReference>
<dbReference type="EnsemblPlants" id="KRH25037">
    <property type="protein sequence ID" value="KRH25037"/>
    <property type="gene ID" value="GLYMA_12G077000"/>
</dbReference>
<dbReference type="Proteomes" id="UP000008827">
    <property type="component" value="Chromosome 12"/>
</dbReference>
<name>A0A0R0H313_SOYBN</name>
<dbReference type="InParanoid" id="A0A0R0H313"/>
<organism evidence="1">
    <name type="scientific">Glycine max</name>
    <name type="common">Soybean</name>
    <name type="synonym">Glycine hispida</name>
    <dbReference type="NCBI Taxonomy" id="3847"/>
    <lineage>
        <taxon>Eukaryota</taxon>
        <taxon>Viridiplantae</taxon>
        <taxon>Streptophyta</taxon>
        <taxon>Embryophyta</taxon>
        <taxon>Tracheophyta</taxon>
        <taxon>Spermatophyta</taxon>
        <taxon>Magnoliopsida</taxon>
        <taxon>eudicotyledons</taxon>
        <taxon>Gunneridae</taxon>
        <taxon>Pentapetalae</taxon>
        <taxon>rosids</taxon>
        <taxon>fabids</taxon>
        <taxon>Fabales</taxon>
        <taxon>Fabaceae</taxon>
        <taxon>Papilionoideae</taxon>
        <taxon>50 kb inversion clade</taxon>
        <taxon>NPAAA clade</taxon>
        <taxon>indigoferoid/millettioid clade</taxon>
        <taxon>Phaseoleae</taxon>
        <taxon>Glycine</taxon>
        <taxon>Glycine subgen. Soja</taxon>
    </lineage>
</organism>
<evidence type="ECO:0000313" key="2">
    <source>
        <dbReference type="EnsemblPlants" id="KRH25037"/>
    </source>
</evidence>
<protein>
    <submittedName>
        <fullName evidence="1 2">Uncharacterized protein</fullName>
    </submittedName>
</protein>
<reference evidence="1 2" key="1">
    <citation type="journal article" date="2010" name="Nature">
        <title>Genome sequence of the palaeopolyploid soybean.</title>
        <authorList>
            <person name="Schmutz J."/>
            <person name="Cannon S.B."/>
            <person name="Schlueter J."/>
            <person name="Ma J."/>
            <person name="Mitros T."/>
            <person name="Nelson W."/>
            <person name="Hyten D.L."/>
            <person name="Song Q."/>
            <person name="Thelen J.J."/>
            <person name="Cheng J."/>
            <person name="Xu D."/>
            <person name="Hellsten U."/>
            <person name="May G.D."/>
            <person name="Yu Y."/>
            <person name="Sakurai T."/>
            <person name="Umezawa T."/>
            <person name="Bhattacharyya M.K."/>
            <person name="Sandhu D."/>
            <person name="Valliyodan B."/>
            <person name="Lindquist E."/>
            <person name="Peto M."/>
            <person name="Grant D."/>
            <person name="Shu S."/>
            <person name="Goodstein D."/>
            <person name="Barry K."/>
            <person name="Futrell-Griggs M."/>
            <person name="Abernathy B."/>
            <person name="Du J."/>
            <person name="Tian Z."/>
            <person name="Zhu L."/>
            <person name="Gill N."/>
            <person name="Joshi T."/>
            <person name="Libault M."/>
            <person name="Sethuraman A."/>
            <person name="Zhang X.-C."/>
            <person name="Shinozaki K."/>
            <person name="Nguyen H.T."/>
            <person name="Wing R.A."/>
            <person name="Cregan P."/>
            <person name="Specht J."/>
            <person name="Grimwood J."/>
            <person name="Rokhsar D."/>
            <person name="Stacey G."/>
            <person name="Shoemaker R.C."/>
            <person name="Jackson S.A."/>
        </authorList>
    </citation>
    <scope>NUCLEOTIDE SEQUENCE [LARGE SCALE GENOMIC DNA]</scope>
    <source>
        <strain evidence="2">cv. Williams 82</strain>
        <tissue evidence="1">Callus</tissue>
    </source>
</reference>
<sequence>MPFHFTDFKKQHLIVSPEVFCFEVYIYVLLIDHLFVSPFPCLLITGTYVIEVNTGIELRLFPIYIEVLVRCKDIMSSHLMFQIGHCIDIL</sequence>
<evidence type="ECO:0000313" key="1">
    <source>
        <dbReference type="EMBL" id="KRH25037.1"/>
    </source>
</evidence>
<gene>
    <name evidence="1" type="ORF">GLYMA_12G077000</name>
</gene>
<dbReference type="AlphaFoldDB" id="A0A0R0H313"/>
<evidence type="ECO:0000313" key="3">
    <source>
        <dbReference type="Proteomes" id="UP000008827"/>
    </source>
</evidence>
<proteinExistence type="predicted"/>
<reference evidence="2" key="2">
    <citation type="submission" date="2018-02" db="UniProtKB">
        <authorList>
            <consortium name="EnsemblPlants"/>
        </authorList>
    </citation>
    <scope>IDENTIFICATION</scope>
    <source>
        <strain evidence="2">Williams 82</strain>
    </source>
</reference>
<accession>A0A0R0H313</accession>
<dbReference type="EMBL" id="CM000845">
    <property type="protein sequence ID" value="KRH25037.1"/>
    <property type="molecule type" value="Genomic_DNA"/>
</dbReference>
<keyword evidence="3" id="KW-1185">Reference proteome</keyword>